<evidence type="ECO:0000313" key="2">
    <source>
        <dbReference type="Proteomes" id="UP000010847"/>
    </source>
</evidence>
<gene>
    <name evidence="1" type="ORF">DESME_01025</name>
</gene>
<dbReference type="OrthoDB" id="9931226at2"/>
<dbReference type="STRING" id="871968.DESME_01025"/>
<dbReference type="GO" id="GO:0003677">
    <property type="term" value="F:DNA binding"/>
    <property type="evidence" value="ECO:0007669"/>
    <property type="project" value="UniProtKB-KW"/>
</dbReference>
<dbReference type="Proteomes" id="UP000010847">
    <property type="component" value="Chromosome"/>
</dbReference>
<dbReference type="KEGG" id="dmt:DESME_01025"/>
<name>W0E8I1_9FIRM</name>
<evidence type="ECO:0000313" key="1">
    <source>
        <dbReference type="EMBL" id="AHF05823.1"/>
    </source>
</evidence>
<dbReference type="HOGENOM" id="CLU_193507_0_0_9"/>
<reference evidence="1 2" key="1">
    <citation type="submission" date="2013-12" db="EMBL/GenBank/DDBJ databases">
        <authorList>
            <consortium name="DOE Joint Genome Institute"/>
            <person name="Smidt H."/>
            <person name="Huntemann M."/>
            <person name="Han J."/>
            <person name="Chen A."/>
            <person name="Kyrpides N."/>
            <person name="Mavromatis K."/>
            <person name="Markowitz V."/>
            <person name="Palaniappan K."/>
            <person name="Ivanova N."/>
            <person name="Schaumberg A."/>
            <person name="Pati A."/>
            <person name="Liolios K."/>
            <person name="Nordberg H.P."/>
            <person name="Cantor M.N."/>
            <person name="Hua S.X."/>
            <person name="Woyke T."/>
        </authorList>
    </citation>
    <scope>NUCLEOTIDE SEQUENCE [LARGE SCALE GENOMIC DNA]</scope>
    <source>
        <strain evidence="2">DSM 15288</strain>
    </source>
</reference>
<keyword evidence="2" id="KW-1185">Reference proteome</keyword>
<dbReference type="EMBL" id="CP007032">
    <property type="protein sequence ID" value="AHF05823.1"/>
    <property type="molecule type" value="Genomic_DNA"/>
</dbReference>
<accession>W0E8I1</accession>
<sequence>MDEVSRGRIINAVVTSSEVIKILGISRARLSQLIKHNKLKPLKKNLFLLDDVLRRKSEQAGLRKLYYRPRGDRPNEKL</sequence>
<protein>
    <submittedName>
        <fullName evidence="1">DNA-binding protein</fullName>
    </submittedName>
</protein>
<proteinExistence type="predicted"/>
<organism evidence="1 2">
    <name type="scientific">Desulfitobacterium metallireducens DSM 15288</name>
    <dbReference type="NCBI Taxonomy" id="871968"/>
    <lineage>
        <taxon>Bacteria</taxon>
        <taxon>Bacillati</taxon>
        <taxon>Bacillota</taxon>
        <taxon>Clostridia</taxon>
        <taxon>Eubacteriales</taxon>
        <taxon>Desulfitobacteriaceae</taxon>
        <taxon>Desulfitobacterium</taxon>
    </lineage>
</organism>
<keyword evidence="1" id="KW-0238">DNA-binding</keyword>
<dbReference type="AlphaFoldDB" id="W0E8I1"/>